<evidence type="ECO:0000256" key="1">
    <source>
        <dbReference type="SAM" id="MobiDB-lite"/>
    </source>
</evidence>
<feature type="region of interest" description="Disordered" evidence="1">
    <location>
        <begin position="330"/>
        <end position="352"/>
    </location>
</feature>
<dbReference type="AlphaFoldDB" id="A0A914W5Q4"/>
<organism evidence="3 4">
    <name type="scientific">Plectus sambesii</name>
    <dbReference type="NCBI Taxonomy" id="2011161"/>
    <lineage>
        <taxon>Eukaryota</taxon>
        <taxon>Metazoa</taxon>
        <taxon>Ecdysozoa</taxon>
        <taxon>Nematoda</taxon>
        <taxon>Chromadorea</taxon>
        <taxon>Plectida</taxon>
        <taxon>Plectina</taxon>
        <taxon>Plectoidea</taxon>
        <taxon>Plectidae</taxon>
        <taxon>Plectus</taxon>
    </lineage>
</organism>
<evidence type="ECO:0000313" key="4">
    <source>
        <dbReference type="WBParaSite" id="PSAMB.scaffold307size57765.g4550.t1"/>
    </source>
</evidence>
<sequence>MRAALNLLLCIFMVSSPSTCNRSSALQLDEVILLTQHKCPTRCEHLLALQANPHCLLNGGSSTRSADMRHWPTASVQQRAAGCAPIADVALQPERSAGRFSHSSALSRRRWSAPIDRVDLMRCPSTSYELGLFAVVRVLLGALVAVGAVTAVVANLGFDLITTSVAVGPAVCDGSDPSNISAEAPTELNSSEVIVSALPVSAPPSGQPIAPFDEWTKEKLLKQDQNKIANNLQYHQTHQPTAVTENADGSGASPGELNGAPKPSPPAVAVLIDTQRNYASKECGAKVLLGNPEAENRAAILNAPTVVKAKKKRKKSKKISIAGTADTWDSAMESTSSVRSTGTPTPSELSSEIELPSPALVFTPSDRDSTPRGDLCPPTHPPVALDPWTIPPCRRASTSSLPTVRKKRHHVLLTNKNMFRVLQSPLKRKHQV</sequence>
<name>A0A914W5Q4_9BILA</name>
<reference evidence="4" key="1">
    <citation type="submission" date="2022-11" db="UniProtKB">
        <authorList>
            <consortium name="WormBaseParasite"/>
        </authorList>
    </citation>
    <scope>IDENTIFICATION</scope>
</reference>
<feature type="compositionally biased region" description="Low complexity" evidence="1">
    <location>
        <begin position="343"/>
        <end position="352"/>
    </location>
</feature>
<feature type="signal peptide" evidence="2">
    <location>
        <begin position="1"/>
        <end position="20"/>
    </location>
</feature>
<dbReference type="Proteomes" id="UP000887566">
    <property type="component" value="Unplaced"/>
</dbReference>
<evidence type="ECO:0000313" key="3">
    <source>
        <dbReference type="Proteomes" id="UP000887566"/>
    </source>
</evidence>
<evidence type="ECO:0000256" key="2">
    <source>
        <dbReference type="SAM" id="SignalP"/>
    </source>
</evidence>
<feature type="compositionally biased region" description="Polar residues" evidence="1">
    <location>
        <begin position="332"/>
        <end position="342"/>
    </location>
</feature>
<protein>
    <submittedName>
        <fullName evidence="4">Uncharacterized protein</fullName>
    </submittedName>
</protein>
<keyword evidence="3" id="KW-1185">Reference proteome</keyword>
<accession>A0A914W5Q4</accession>
<feature type="chain" id="PRO_5037309600" evidence="2">
    <location>
        <begin position="21"/>
        <end position="432"/>
    </location>
</feature>
<proteinExistence type="predicted"/>
<dbReference type="WBParaSite" id="PSAMB.scaffold307size57765.g4550.t1">
    <property type="protein sequence ID" value="PSAMB.scaffold307size57765.g4550.t1"/>
    <property type="gene ID" value="PSAMB.scaffold307size57765.g4550"/>
</dbReference>
<keyword evidence="2" id="KW-0732">Signal</keyword>
<feature type="region of interest" description="Disordered" evidence="1">
    <location>
        <begin position="243"/>
        <end position="267"/>
    </location>
</feature>